<dbReference type="PANTHER" id="PTHR35687">
    <property type="entry name" value="OS07G0516700 PROTEIN"/>
    <property type="match status" value="1"/>
</dbReference>
<dbReference type="AlphaFoldDB" id="A0A9W7HHD2"/>
<dbReference type="EMBL" id="BSYR01000014">
    <property type="protein sequence ID" value="GMI77519.1"/>
    <property type="molecule type" value="Genomic_DNA"/>
</dbReference>
<comment type="caution">
    <text evidence="1">The sequence shown here is derived from an EMBL/GenBank/DDBJ whole genome shotgun (WGS) entry which is preliminary data.</text>
</comment>
<gene>
    <name evidence="1" type="ORF">HRI_001421200</name>
</gene>
<protein>
    <submittedName>
        <fullName evidence="1">Uncharacterized protein</fullName>
    </submittedName>
</protein>
<name>A0A9W7HHD2_HIBTR</name>
<organism evidence="1 2">
    <name type="scientific">Hibiscus trionum</name>
    <name type="common">Flower of an hour</name>
    <dbReference type="NCBI Taxonomy" id="183268"/>
    <lineage>
        <taxon>Eukaryota</taxon>
        <taxon>Viridiplantae</taxon>
        <taxon>Streptophyta</taxon>
        <taxon>Embryophyta</taxon>
        <taxon>Tracheophyta</taxon>
        <taxon>Spermatophyta</taxon>
        <taxon>Magnoliopsida</taxon>
        <taxon>eudicotyledons</taxon>
        <taxon>Gunneridae</taxon>
        <taxon>Pentapetalae</taxon>
        <taxon>rosids</taxon>
        <taxon>malvids</taxon>
        <taxon>Malvales</taxon>
        <taxon>Malvaceae</taxon>
        <taxon>Malvoideae</taxon>
        <taxon>Hibiscus</taxon>
    </lineage>
</organism>
<dbReference type="Proteomes" id="UP001165190">
    <property type="component" value="Unassembled WGS sequence"/>
</dbReference>
<proteinExistence type="predicted"/>
<reference evidence="1" key="1">
    <citation type="submission" date="2023-05" db="EMBL/GenBank/DDBJ databases">
        <title>Genome and transcriptome analyses reveal genes involved in the formation of fine ridges on petal epidermal cells in Hibiscus trionum.</title>
        <authorList>
            <person name="Koshimizu S."/>
            <person name="Masuda S."/>
            <person name="Ishii T."/>
            <person name="Shirasu K."/>
            <person name="Hoshino A."/>
            <person name="Arita M."/>
        </authorList>
    </citation>
    <scope>NUCLEOTIDE SEQUENCE</scope>
    <source>
        <strain evidence="1">Hamamatsu line</strain>
    </source>
</reference>
<evidence type="ECO:0000313" key="2">
    <source>
        <dbReference type="Proteomes" id="UP001165190"/>
    </source>
</evidence>
<accession>A0A9W7HHD2</accession>
<sequence>MKTMAVLRRSHGYSTVDKEDPDEIIHRRAQFLIHKVLEQADARRKPSFVRIRLCRLKLKIGRKLKKLRKAAMVSVSGLRFGVYRQVLTQLKTWRRLFNRGGGGCGDHGTTIAGFHRPLLT</sequence>
<keyword evidence="2" id="KW-1185">Reference proteome</keyword>
<evidence type="ECO:0000313" key="1">
    <source>
        <dbReference type="EMBL" id="GMI77519.1"/>
    </source>
</evidence>
<dbReference type="PANTHER" id="PTHR35687:SF1">
    <property type="entry name" value="OS07G0516700 PROTEIN"/>
    <property type="match status" value="1"/>
</dbReference>
<dbReference type="OrthoDB" id="1909082at2759"/>